<comment type="caution">
    <text evidence="1">The sequence shown here is derived from an EMBL/GenBank/DDBJ whole genome shotgun (WGS) entry which is preliminary data.</text>
</comment>
<reference evidence="2 4" key="2">
    <citation type="submission" date="2023-07" db="EMBL/GenBank/DDBJ databases">
        <title>Genomic Encyclopedia of Type Strains, Phase IV (KMG-IV): sequencing the most valuable type-strain genomes for metagenomic binning, comparative biology and taxonomic classification.</title>
        <authorList>
            <person name="Goeker M."/>
        </authorList>
    </citation>
    <scope>NUCLEOTIDE SEQUENCE [LARGE SCALE GENOMIC DNA]</scope>
    <source>
        <strain evidence="2 4">DSM 338</strain>
    </source>
</reference>
<evidence type="ECO:0000313" key="2">
    <source>
        <dbReference type="EMBL" id="MDR6334469.1"/>
    </source>
</evidence>
<proteinExistence type="predicted"/>
<dbReference type="GeneID" id="95763967"/>
<dbReference type="RefSeq" id="WP_281808361.1">
    <property type="nucleotide sequence ID" value="NZ_BSDO01000004.1"/>
</dbReference>
<dbReference type="EMBL" id="JAVDPY010000005">
    <property type="protein sequence ID" value="MDR6334469.1"/>
    <property type="molecule type" value="Genomic_DNA"/>
</dbReference>
<organism evidence="1 3">
    <name type="scientific">Xanthobacter flavus</name>
    <dbReference type="NCBI Taxonomy" id="281"/>
    <lineage>
        <taxon>Bacteria</taxon>
        <taxon>Pseudomonadati</taxon>
        <taxon>Pseudomonadota</taxon>
        <taxon>Alphaproteobacteria</taxon>
        <taxon>Hyphomicrobiales</taxon>
        <taxon>Xanthobacteraceae</taxon>
        <taxon>Xanthobacter</taxon>
    </lineage>
</organism>
<accession>A0A9W6CPR4</accession>
<dbReference type="AlphaFoldDB" id="A0A9W6CPR4"/>
<dbReference type="Proteomes" id="UP001144397">
    <property type="component" value="Unassembled WGS sequence"/>
</dbReference>
<reference evidence="1" key="1">
    <citation type="submission" date="2022-12" db="EMBL/GenBank/DDBJ databases">
        <title>Reference genome sequencing for broad-spectrum identification of bacterial and archaeal isolates by mass spectrometry.</title>
        <authorList>
            <person name="Sekiguchi Y."/>
            <person name="Tourlousse D.M."/>
        </authorList>
    </citation>
    <scope>NUCLEOTIDE SEQUENCE</scope>
    <source>
        <strain evidence="1">301</strain>
    </source>
</reference>
<keyword evidence="4" id="KW-1185">Reference proteome</keyword>
<protein>
    <submittedName>
        <fullName evidence="1">Uncharacterized protein</fullName>
    </submittedName>
</protein>
<evidence type="ECO:0000313" key="1">
    <source>
        <dbReference type="EMBL" id="GLI23510.1"/>
    </source>
</evidence>
<gene>
    <name evidence="2" type="ORF">GGQ86_002951</name>
    <name evidence="1" type="ORF">XFLAVUS301_31840</name>
</gene>
<sequence>MSSEPQPAERTPFDVSDAEIEEALAACDGDPRATIRALLVGQAYLEHEMSRLQADASSGFRRRRHALGDGA</sequence>
<dbReference type="CDD" id="cd14279">
    <property type="entry name" value="CUE"/>
    <property type="match status" value="1"/>
</dbReference>
<evidence type="ECO:0000313" key="4">
    <source>
        <dbReference type="Proteomes" id="UP001245370"/>
    </source>
</evidence>
<dbReference type="Proteomes" id="UP001245370">
    <property type="component" value="Unassembled WGS sequence"/>
</dbReference>
<evidence type="ECO:0000313" key="3">
    <source>
        <dbReference type="Proteomes" id="UP001144397"/>
    </source>
</evidence>
<name>A0A9W6CPR4_XANFL</name>
<dbReference type="EMBL" id="BSDO01000004">
    <property type="protein sequence ID" value="GLI23510.1"/>
    <property type="molecule type" value="Genomic_DNA"/>
</dbReference>